<dbReference type="RefSeq" id="WP_357975135.1">
    <property type="nucleotide sequence ID" value="NZ_JBFAIH010000003.1"/>
</dbReference>
<comment type="caution">
    <text evidence="2">The sequence shown here is derived from an EMBL/GenBank/DDBJ whole genome shotgun (WGS) entry which is preliminary data.</text>
</comment>
<evidence type="ECO:0000256" key="1">
    <source>
        <dbReference type="SAM" id="MobiDB-lite"/>
    </source>
</evidence>
<dbReference type="SUPFAM" id="SSF56634">
    <property type="entry name" value="Heme-dependent catalase-like"/>
    <property type="match status" value="1"/>
</dbReference>
<name>A0ABV3F4C2_9NOCA</name>
<sequence>MMTDRLTLAPVSALVRGAFDAGAHLRHARFFHPRGVRLSGRFRAEPEFTRLFGEGDRATIGRLSKGVGTPGGIPDILGLAFRVLDIDEKPWDFALATTGQRPVARLSLTVARGWDSARFGSLLPYQWDDSDPLWVLAEPDPGLPTSTSLSTLARHVHEHQIGYTISVAGYGPARQTVGHLALRAADPGEHRTDFYDPVLNHPADVALLPRAVQRLRESAYDGSRRGRGVENRETGRVEVDPHR</sequence>
<dbReference type="InterPro" id="IPR020835">
    <property type="entry name" value="Catalase_sf"/>
</dbReference>
<organism evidence="2 3">
    <name type="scientific">Nocardia fusca</name>
    <dbReference type="NCBI Taxonomy" id="941183"/>
    <lineage>
        <taxon>Bacteria</taxon>
        <taxon>Bacillati</taxon>
        <taxon>Actinomycetota</taxon>
        <taxon>Actinomycetes</taxon>
        <taxon>Mycobacteriales</taxon>
        <taxon>Nocardiaceae</taxon>
        <taxon>Nocardia</taxon>
    </lineage>
</organism>
<proteinExistence type="predicted"/>
<dbReference type="Proteomes" id="UP001551658">
    <property type="component" value="Unassembled WGS sequence"/>
</dbReference>
<protein>
    <submittedName>
        <fullName evidence="2">Phosphodiesterase</fullName>
    </submittedName>
</protein>
<gene>
    <name evidence="2" type="ORF">AB0H72_07325</name>
</gene>
<evidence type="ECO:0000313" key="3">
    <source>
        <dbReference type="Proteomes" id="UP001551658"/>
    </source>
</evidence>
<accession>A0ABV3F4C2</accession>
<dbReference type="EMBL" id="JBFAIH010000003">
    <property type="protein sequence ID" value="MEV0362498.1"/>
    <property type="molecule type" value="Genomic_DNA"/>
</dbReference>
<feature type="region of interest" description="Disordered" evidence="1">
    <location>
        <begin position="218"/>
        <end position="243"/>
    </location>
</feature>
<reference evidence="2 3" key="1">
    <citation type="submission" date="2024-06" db="EMBL/GenBank/DDBJ databases">
        <title>The Natural Products Discovery Center: Release of the First 8490 Sequenced Strains for Exploring Actinobacteria Biosynthetic Diversity.</title>
        <authorList>
            <person name="Kalkreuter E."/>
            <person name="Kautsar S.A."/>
            <person name="Yang D."/>
            <person name="Bader C.D."/>
            <person name="Teijaro C.N."/>
            <person name="Fluegel L."/>
            <person name="Davis C.M."/>
            <person name="Simpson J.R."/>
            <person name="Lauterbach L."/>
            <person name="Steele A.D."/>
            <person name="Gui C."/>
            <person name="Meng S."/>
            <person name="Li G."/>
            <person name="Viehrig K."/>
            <person name="Ye F."/>
            <person name="Su P."/>
            <person name="Kiefer A.F."/>
            <person name="Nichols A."/>
            <person name="Cepeda A.J."/>
            <person name="Yan W."/>
            <person name="Fan B."/>
            <person name="Jiang Y."/>
            <person name="Adhikari A."/>
            <person name="Zheng C.-J."/>
            <person name="Schuster L."/>
            <person name="Cowan T.M."/>
            <person name="Smanski M.J."/>
            <person name="Chevrette M.G."/>
            <person name="De Carvalho L.P.S."/>
            <person name="Shen B."/>
        </authorList>
    </citation>
    <scope>NUCLEOTIDE SEQUENCE [LARGE SCALE GENOMIC DNA]</scope>
    <source>
        <strain evidence="2 3">NPDC050671</strain>
    </source>
</reference>
<evidence type="ECO:0000313" key="2">
    <source>
        <dbReference type="EMBL" id="MEV0362498.1"/>
    </source>
</evidence>
<keyword evidence="3" id="KW-1185">Reference proteome</keyword>